<feature type="compositionally biased region" description="Acidic residues" evidence="1">
    <location>
        <begin position="112"/>
        <end position="147"/>
    </location>
</feature>
<evidence type="ECO:0000313" key="2">
    <source>
        <dbReference type="EMBL" id="GGB74080.1"/>
    </source>
</evidence>
<sequence length="147" mass="16565">MYNTAKKQLWVGELRTAKGNAIVIHDNQLPSASPGRIYMFHTVRNTIVEFVEDIVKVNLHDLDDEQAKAAMAEFGDAWKAARAEFMLKHQSRIDLSKVPDTAPPRKAKPVAEPDEVVDSDDDDIPDFDDTDDDDDDTYDEMGDNLDD</sequence>
<keyword evidence="3" id="KW-1185">Reference proteome</keyword>
<dbReference type="EMBL" id="BMII01000044">
    <property type="protein sequence ID" value="GGB74080.1"/>
    <property type="molecule type" value="Genomic_DNA"/>
</dbReference>
<protein>
    <submittedName>
        <fullName evidence="2">Uncharacterized protein</fullName>
    </submittedName>
</protein>
<proteinExistence type="predicted"/>
<evidence type="ECO:0000256" key="1">
    <source>
        <dbReference type="SAM" id="MobiDB-lite"/>
    </source>
</evidence>
<dbReference type="Proteomes" id="UP000617555">
    <property type="component" value="Unassembled WGS sequence"/>
</dbReference>
<name>A0ABQ1JQ94_9GAMM</name>
<comment type="caution">
    <text evidence="2">The sequence shown here is derived from an EMBL/GenBank/DDBJ whole genome shotgun (WGS) entry which is preliminary data.</text>
</comment>
<evidence type="ECO:0000313" key="3">
    <source>
        <dbReference type="Proteomes" id="UP000617555"/>
    </source>
</evidence>
<accession>A0ABQ1JQ94</accession>
<organism evidence="2 3">
    <name type="scientific">Shewanella inventionis</name>
    <dbReference type="NCBI Taxonomy" id="1738770"/>
    <lineage>
        <taxon>Bacteria</taxon>
        <taxon>Pseudomonadati</taxon>
        <taxon>Pseudomonadota</taxon>
        <taxon>Gammaproteobacteria</taxon>
        <taxon>Alteromonadales</taxon>
        <taxon>Shewanellaceae</taxon>
        <taxon>Shewanella</taxon>
    </lineage>
</organism>
<dbReference type="RefSeq" id="WP_188740883.1">
    <property type="nucleotide sequence ID" value="NZ_BMII01000044.1"/>
</dbReference>
<reference evidence="3" key="1">
    <citation type="journal article" date="2019" name="Int. J. Syst. Evol. Microbiol.">
        <title>The Global Catalogue of Microorganisms (GCM) 10K type strain sequencing project: providing services to taxonomists for standard genome sequencing and annotation.</title>
        <authorList>
            <consortium name="The Broad Institute Genomics Platform"/>
            <consortium name="The Broad Institute Genome Sequencing Center for Infectious Disease"/>
            <person name="Wu L."/>
            <person name="Ma J."/>
        </authorList>
    </citation>
    <scope>NUCLEOTIDE SEQUENCE [LARGE SCALE GENOMIC DNA]</scope>
    <source>
        <strain evidence="3">CGMCC 1.15339</strain>
    </source>
</reference>
<feature type="region of interest" description="Disordered" evidence="1">
    <location>
        <begin position="93"/>
        <end position="147"/>
    </location>
</feature>
<gene>
    <name evidence="2" type="ORF">GCM10011607_38130</name>
</gene>